<proteinExistence type="inferred from homology"/>
<dbReference type="GeneID" id="582838"/>
<dbReference type="RefSeq" id="XP_011667702.2">
    <property type="nucleotide sequence ID" value="XM_011669400.2"/>
</dbReference>
<dbReference type="PANTHER" id="PTHR13084">
    <property type="entry name" value="T-CELL LYMPHOMA BREAKPOINT-ASSOCIATED TARGET 1-RELATED"/>
    <property type="match status" value="1"/>
</dbReference>
<dbReference type="AlphaFoldDB" id="A0A7M7N385"/>
<dbReference type="InterPro" id="IPR008516">
    <property type="entry name" value="Na/K-Atpase_Interacting"/>
</dbReference>
<feature type="transmembrane region" description="Helical" evidence="7">
    <location>
        <begin position="67"/>
        <end position="91"/>
    </location>
</feature>
<dbReference type="KEGG" id="spu:582838"/>
<keyword evidence="3 7" id="KW-1003">Cell membrane</keyword>
<evidence type="ECO:0000256" key="1">
    <source>
        <dbReference type="ARBA" id="ARBA00004651"/>
    </source>
</evidence>
<keyword evidence="5 7" id="KW-1133">Transmembrane helix</keyword>
<dbReference type="RefSeq" id="XP_030830487.1">
    <property type="nucleotide sequence ID" value="XM_030974627.1"/>
</dbReference>
<dbReference type="PANTHER" id="PTHR13084:SF6">
    <property type="entry name" value="SODIUM_POTASSIUM-TRANSPORTING ATPASE SUBUNIT BETA-1-INTERACTING PROTEIN"/>
    <property type="match status" value="1"/>
</dbReference>
<comment type="subcellular location">
    <subcellularLocation>
        <location evidence="1 7">Cell membrane</location>
        <topology evidence="1 7">Multi-pass membrane protein</topology>
    </subcellularLocation>
</comment>
<dbReference type="OMA" id="DSHMAPD"/>
<dbReference type="GO" id="GO:0002028">
    <property type="term" value="P:regulation of sodium ion transport"/>
    <property type="evidence" value="ECO:0000318"/>
    <property type="project" value="GO_Central"/>
</dbReference>
<dbReference type="OrthoDB" id="10050321at2759"/>
<dbReference type="KEGG" id="spu:115918347"/>
<keyword evidence="9" id="KW-1185">Reference proteome</keyword>
<evidence type="ECO:0000256" key="2">
    <source>
        <dbReference type="ARBA" id="ARBA00006364"/>
    </source>
</evidence>
<dbReference type="EnsemblMetazoa" id="XM_030974627">
    <property type="protein sequence ID" value="XP_030830487"/>
    <property type="gene ID" value="LOC115918347"/>
</dbReference>
<organism evidence="8 9">
    <name type="scientific">Strongylocentrotus purpuratus</name>
    <name type="common">Purple sea urchin</name>
    <dbReference type="NCBI Taxonomy" id="7668"/>
    <lineage>
        <taxon>Eukaryota</taxon>
        <taxon>Metazoa</taxon>
        <taxon>Echinodermata</taxon>
        <taxon>Eleutherozoa</taxon>
        <taxon>Echinozoa</taxon>
        <taxon>Echinoidea</taxon>
        <taxon>Euechinoidea</taxon>
        <taxon>Echinacea</taxon>
        <taxon>Camarodonta</taxon>
        <taxon>Echinidea</taxon>
        <taxon>Strongylocentrotidae</taxon>
        <taxon>Strongylocentrotus</taxon>
    </lineage>
</organism>
<evidence type="ECO:0000256" key="5">
    <source>
        <dbReference type="ARBA" id="ARBA00022989"/>
    </source>
</evidence>
<dbReference type="GO" id="GO:0005886">
    <property type="term" value="C:plasma membrane"/>
    <property type="evidence" value="ECO:0007669"/>
    <property type="project" value="UniProtKB-SubCell"/>
</dbReference>
<comment type="similarity">
    <text evidence="2 7">Belongs to the NKAIN family.</text>
</comment>
<sequence>MGCCTRQCSMITLCILQLIATTERLVFDFLGFMWVPMLVGFLNIIFVLFGIFGSYQYRPKFMIVYSLWQLLWLGWNIFIICLYLEAGILSLEQHQYMLTFNTSSSESWWIEHGFNCSVTYNITTLPSGISTSERIGVTGCLLDYRYIEVIHAAVQCFLCVLGIAGAMVMVKKFNEEEDSFDFIGGFDSSYTAYNSHAQKPPATMQLEPIYVDARHRGLR</sequence>
<keyword evidence="6 7" id="KW-0472">Membrane</keyword>
<accession>A0A7M7N385</accession>
<reference evidence="8" key="2">
    <citation type="submission" date="2021-01" db="UniProtKB">
        <authorList>
            <consortium name="EnsemblMetazoa"/>
        </authorList>
    </citation>
    <scope>IDENTIFICATION</scope>
</reference>
<keyword evidence="4 7" id="KW-0812">Transmembrane</keyword>
<dbReference type="Pfam" id="PF05640">
    <property type="entry name" value="NKAIN"/>
    <property type="match status" value="1"/>
</dbReference>
<evidence type="ECO:0000256" key="6">
    <source>
        <dbReference type="ARBA" id="ARBA00023136"/>
    </source>
</evidence>
<dbReference type="Proteomes" id="UP000007110">
    <property type="component" value="Unassembled WGS sequence"/>
</dbReference>
<protein>
    <recommendedName>
        <fullName evidence="7">Sodium/potassium-transporting ATPase subunit beta-1-interacting protein</fullName>
        <shortName evidence="7">Na(+)/K(+)-transporting ATPase subunit beta-1-interacting protein</shortName>
    </recommendedName>
</protein>
<evidence type="ECO:0000256" key="3">
    <source>
        <dbReference type="ARBA" id="ARBA00022475"/>
    </source>
</evidence>
<evidence type="ECO:0000256" key="4">
    <source>
        <dbReference type="ARBA" id="ARBA00022692"/>
    </source>
</evidence>
<evidence type="ECO:0000256" key="7">
    <source>
        <dbReference type="RuleBase" id="RU368041"/>
    </source>
</evidence>
<feature type="transmembrane region" description="Helical" evidence="7">
    <location>
        <begin position="34"/>
        <end position="55"/>
    </location>
</feature>
<reference evidence="9" key="1">
    <citation type="submission" date="2015-02" db="EMBL/GenBank/DDBJ databases">
        <title>Genome sequencing for Strongylocentrotus purpuratus.</title>
        <authorList>
            <person name="Murali S."/>
            <person name="Liu Y."/>
            <person name="Vee V."/>
            <person name="English A."/>
            <person name="Wang M."/>
            <person name="Skinner E."/>
            <person name="Han Y."/>
            <person name="Muzny D.M."/>
            <person name="Worley K.C."/>
            <person name="Gibbs R.A."/>
        </authorList>
    </citation>
    <scope>NUCLEOTIDE SEQUENCE</scope>
</reference>
<evidence type="ECO:0000313" key="8">
    <source>
        <dbReference type="EnsemblMetazoa" id="XP_030830487"/>
    </source>
</evidence>
<dbReference type="GeneID" id="115918347"/>
<feature type="transmembrane region" description="Helical" evidence="7">
    <location>
        <begin position="149"/>
        <end position="170"/>
    </location>
</feature>
<dbReference type="InParanoid" id="A0A7M7N385"/>
<evidence type="ECO:0000313" key="9">
    <source>
        <dbReference type="Proteomes" id="UP000007110"/>
    </source>
</evidence>
<name>A0A7M7N385_STRPU</name>
<dbReference type="FunCoup" id="A0A7M7N385">
    <property type="interactions" value="233"/>
</dbReference>